<accession>A0A1J5R4A9</accession>
<reference evidence="10" key="1">
    <citation type="submission" date="2016-10" db="EMBL/GenBank/DDBJ databases">
        <title>Sequence of Gallionella enrichment culture.</title>
        <authorList>
            <person name="Poehlein A."/>
            <person name="Muehling M."/>
            <person name="Daniel R."/>
        </authorList>
    </citation>
    <scope>NUCLEOTIDE SEQUENCE</scope>
</reference>
<comment type="catalytic activity">
    <reaction evidence="1">
        <text>(7,8-dihydropterin-6-yl)methyl diphosphate + 4-aminobenzoate = 7,8-dihydropteroate + diphosphate</text>
        <dbReference type="Rhea" id="RHEA:19949"/>
        <dbReference type="ChEBI" id="CHEBI:17836"/>
        <dbReference type="ChEBI" id="CHEBI:17839"/>
        <dbReference type="ChEBI" id="CHEBI:33019"/>
        <dbReference type="ChEBI" id="CHEBI:72950"/>
        <dbReference type="EC" id="2.5.1.15"/>
    </reaction>
</comment>
<dbReference type="InterPro" id="IPR045031">
    <property type="entry name" value="DHP_synth-like"/>
</dbReference>
<name>A0A1J5R4A9_9ZZZZ</name>
<dbReference type="PANTHER" id="PTHR20941:SF1">
    <property type="entry name" value="FOLIC ACID SYNTHESIS PROTEIN FOL1"/>
    <property type="match status" value="1"/>
</dbReference>
<comment type="cofactor">
    <cofactor evidence="2">
        <name>Mg(2+)</name>
        <dbReference type="ChEBI" id="CHEBI:18420"/>
    </cofactor>
</comment>
<evidence type="ECO:0000256" key="7">
    <source>
        <dbReference type="ARBA" id="ARBA00022842"/>
    </source>
</evidence>
<dbReference type="NCBIfam" id="TIGR01496">
    <property type="entry name" value="DHPS"/>
    <property type="match status" value="1"/>
</dbReference>
<protein>
    <recommendedName>
        <fullName evidence="4">dihydropteroate synthase</fullName>
        <ecNumber evidence="4">2.5.1.15</ecNumber>
    </recommendedName>
</protein>
<evidence type="ECO:0000256" key="4">
    <source>
        <dbReference type="ARBA" id="ARBA00012458"/>
    </source>
</evidence>
<dbReference type="InterPro" id="IPR006390">
    <property type="entry name" value="DHP_synth_dom"/>
</dbReference>
<dbReference type="SUPFAM" id="SSF51717">
    <property type="entry name" value="Dihydropteroate synthetase-like"/>
    <property type="match status" value="1"/>
</dbReference>
<dbReference type="AlphaFoldDB" id="A0A1J5R4A9"/>
<dbReference type="GO" id="GO:0004156">
    <property type="term" value="F:dihydropteroate synthase activity"/>
    <property type="evidence" value="ECO:0007669"/>
    <property type="project" value="UniProtKB-EC"/>
</dbReference>
<dbReference type="InterPro" id="IPR000489">
    <property type="entry name" value="Pterin-binding_dom"/>
</dbReference>
<organism evidence="10">
    <name type="scientific">mine drainage metagenome</name>
    <dbReference type="NCBI Taxonomy" id="410659"/>
    <lineage>
        <taxon>unclassified sequences</taxon>
        <taxon>metagenomes</taxon>
        <taxon>ecological metagenomes</taxon>
    </lineage>
</organism>
<gene>
    <name evidence="10" type="primary">folP_8</name>
    <name evidence="10" type="ORF">GALL_272730</name>
</gene>
<keyword evidence="8" id="KW-0289">Folate biosynthesis</keyword>
<evidence type="ECO:0000259" key="9">
    <source>
        <dbReference type="PROSITE" id="PS50972"/>
    </source>
</evidence>
<sequence>MSTDLPRCWSAGRFQLELRRAWVMGIVNVTPDSFSDGGRHADTASAMRHARRLLDEGADILDVGGESTRPGAQPLDADEEWRRVGPLLRELVAWRVPLSIDTYQVPTMARALELGVDIVNDIGALRAPGAEALVAASSAGVCLMHMQGQPRDMQRAPHYDDVVADVAAFLRERVDAMRARGVDAARLCVDPGFGFGKTLEHNVALARGLRTIAALGRPLLVGVSRKSMIGGMAGRPADERLPGSLAAALACVAAGARIVRVHDVAATVDALKVWGALREDDEEEQ</sequence>
<evidence type="ECO:0000313" key="10">
    <source>
        <dbReference type="EMBL" id="OIQ90808.1"/>
    </source>
</evidence>
<evidence type="ECO:0000256" key="1">
    <source>
        <dbReference type="ARBA" id="ARBA00000012"/>
    </source>
</evidence>
<evidence type="ECO:0000256" key="2">
    <source>
        <dbReference type="ARBA" id="ARBA00001946"/>
    </source>
</evidence>
<dbReference type="PANTHER" id="PTHR20941">
    <property type="entry name" value="FOLATE SYNTHESIS PROTEINS"/>
    <property type="match status" value="1"/>
</dbReference>
<dbReference type="EC" id="2.5.1.15" evidence="4"/>
<dbReference type="PROSITE" id="PS00792">
    <property type="entry name" value="DHPS_1"/>
    <property type="match status" value="1"/>
</dbReference>
<evidence type="ECO:0000256" key="8">
    <source>
        <dbReference type="ARBA" id="ARBA00022909"/>
    </source>
</evidence>
<dbReference type="PROSITE" id="PS50972">
    <property type="entry name" value="PTERIN_BINDING"/>
    <property type="match status" value="1"/>
</dbReference>
<dbReference type="GO" id="GO:0046656">
    <property type="term" value="P:folic acid biosynthetic process"/>
    <property type="evidence" value="ECO:0007669"/>
    <property type="project" value="UniProtKB-KW"/>
</dbReference>
<dbReference type="GO" id="GO:0005829">
    <property type="term" value="C:cytosol"/>
    <property type="evidence" value="ECO:0007669"/>
    <property type="project" value="TreeGrafter"/>
</dbReference>
<dbReference type="InterPro" id="IPR011005">
    <property type="entry name" value="Dihydropteroate_synth-like_sf"/>
</dbReference>
<evidence type="ECO:0000256" key="6">
    <source>
        <dbReference type="ARBA" id="ARBA00022723"/>
    </source>
</evidence>
<dbReference type="CDD" id="cd00739">
    <property type="entry name" value="DHPS"/>
    <property type="match status" value="1"/>
</dbReference>
<comment type="caution">
    <text evidence="10">The sequence shown here is derived from an EMBL/GenBank/DDBJ whole genome shotgun (WGS) entry which is preliminary data.</text>
</comment>
<dbReference type="Gene3D" id="3.20.20.20">
    <property type="entry name" value="Dihydropteroate synthase-like"/>
    <property type="match status" value="1"/>
</dbReference>
<dbReference type="Pfam" id="PF00809">
    <property type="entry name" value="Pterin_bind"/>
    <property type="match status" value="1"/>
</dbReference>
<dbReference type="GO" id="GO:0046872">
    <property type="term" value="F:metal ion binding"/>
    <property type="evidence" value="ECO:0007669"/>
    <property type="project" value="UniProtKB-KW"/>
</dbReference>
<keyword evidence="7" id="KW-0460">Magnesium</keyword>
<feature type="domain" description="Pterin-binding" evidence="9">
    <location>
        <begin position="21"/>
        <end position="272"/>
    </location>
</feature>
<evidence type="ECO:0000256" key="3">
    <source>
        <dbReference type="ARBA" id="ARBA00004763"/>
    </source>
</evidence>
<keyword evidence="5 10" id="KW-0808">Transferase</keyword>
<comment type="pathway">
    <text evidence="3">Cofactor biosynthesis; tetrahydrofolate biosynthesis; 7,8-dihydrofolate from 2-amino-4-hydroxy-6-hydroxymethyl-7,8-dihydropteridine diphosphate and 4-aminobenzoate: step 1/2.</text>
</comment>
<dbReference type="PROSITE" id="PS00793">
    <property type="entry name" value="DHPS_2"/>
    <property type="match status" value="1"/>
</dbReference>
<dbReference type="EMBL" id="MLJW01000279">
    <property type="protein sequence ID" value="OIQ90808.1"/>
    <property type="molecule type" value="Genomic_DNA"/>
</dbReference>
<evidence type="ECO:0000256" key="5">
    <source>
        <dbReference type="ARBA" id="ARBA00022679"/>
    </source>
</evidence>
<dbReference type="GO" id="GO:0046654">
    <property type="term" value="P:tetrahydrofolate biosynthetic process"/>
    <property type="evidence" value="ECO:0007669"/>
    <property type="project" value="TreeGrafter"/>
</dbReference>
<keyword evidence="6" id="KW-0479">Metal-binding</keyword>
<proteinExistence type="predicted"/>